<reference evidence="5 6" key="1">
    <citation type="submission" date="2018-08" db="EMBL/GenBank/DDBJ databases">
        <title>A genome reference for cultivated species of the human gut microbiota.</title>
        <authorList>
            <person name="Zou Y."/>
            <person name="Xue W."/>
            <person name="Luo G."/>
        </authorList>
    </citation>
    <scope>NUCLEOTIDE SEQUENCE [LARGE SCALE GENOMIC DNA]</scope>
    <source>
        <strain evidence="5 6">OF03-9BH</strain>
    </source>
</reference>
<evidence type="ECO:0000256" key="3">
    <source>
        <dbReference type="ARBA" id="ARBA00022679"/>
    </source>
</evidence>
<dbReference type="Proteomes" id="UP000286075">
    <property type="component" value="Unassembled WGS sequence"/>
</dbReference>
<comment type="caution">
    <text evidence="5">The sequence shown here is derived from an EMBL/GenBank/DDBJ whole genome shotgun (WGS) entry which is preliminary data.</text>
</comment>
<evidence type="ECO:0000313" key="6">
    <source>
        <dbReference type="Proteomes" id="UP000286075"/>
    </source>
</evidence>
<protein>
    <submittedName>
        <fullName evidence="5">Glycosyltransferase</fullName>
    </submittedName>
</protein>
<comment type="similarity">
    <text evidence="1">Belongs to the glycosyltransferase 2 family.</text>
</comment>
<keyword evidence="3 5" id="KW-0808">Transferase</keyword>
<dbReference type="InterPro" id="IPR029044">
    <property type="entry name" value="Nucleotide-diphossugar_trans"/>
</dbReference>
<dbReference type="InterPro" id="IPR001173">
    <property type="entry name" value="Glyco_trans_2-like"/>
</dbReference>
<proteinExistence type="inferred from homology"/>
<dbReference type="PANTHER" id="PTHR43685:SF5">
    <property type="entry name" value="GLYCOSYLTRANSFERASE EPSE-RELATED"/>
    <property type="match status" value="1"/>
</dbReference>
<gene>
    <name evidence="5" type="ORF">DXA68_12300</name>
</gene>
<dbReference type="InterPro" id="IPR050834">
    <property type="entry name" value="Glycosyltransf_2"/>
</dbReference>
<dbReference type="OrthoDB" id="9815829at2"/>
<dbReference type="SUPFAM" id="SSF53448">
    <property type="entry name" value="Nucleotide-diphospho-sugar transferases"/>
    <property type="match status" value="1"/>
</dbReference>
<dbReference type="GO" id="GO:0016757">
    <property type="term" value="F:glycosyltransferase activity"/>
    <property type="evidence" value="ECO:0007669"/>
    <property type="project" value="UniProtKB-KW"/>
</dbReference>
<sequence>MSKISVLMSVYRNDSPEYLRVAVESVSFKQTLQPDEVILVVDGSVPAVLETEIKNLCSEIPYIKPLWKPNNEGLGKALRDGVEIAANEIIARMDSDDVSVPDRFEKQIKALESDPTLSIVGGGMTEFIDSPDNIVGSRTVPFTNDDIKSYMKIRCGLNHVTVMFRRSEILRVGNYQDWFWNEDYYLWVRMMIGGCKFANIPDILVNVRSGADQYARRGGRKYFESEKGIQKLMLDNNLISFPQYCFNVFVRFCVQIAMPNWLRGFVFQKIFR</sequence>
<evidence type="ECO:0000259" key="4">
    <source>
        <dbReference type="Pfam" id="PF00535"/>
    </source>
</evidence>
<dbReference type="PANTHER" id="PTHR43685">
    <property type="entry name" value="GLYCOSYLTRANSFERASE"/>
    <property type="match status" value="1"/>
</dbReference>
<dbReference type="RefSeq" id="WP_117987613.1">
    <property type="nucleotide sequence ID" value="NZ_CABMFG010000017.1"/>
</dbReference>
<feature type="domain" description="Glycosyltransferase 2-like" evidence="4">
    <location>
        <begin position="5"/>
        <end position="156"/>
    </location>
</feature>
<name>A0A413H4S8_9BACE</name>
<dbReference type="Pfam" id="PF00535">
    <property type="entry name" value="Glycos_transf_2"/>
    <property type="match status" value="1"/>
</dbReference>
<organism evidence="5 6">
    <name type="scientific">Bacteroides stercorirosoris</name>
    <dbReference type="NCBI Taxonomy" id="871324"/>
    <lineage>
        <taxon>Bacteria</taxon>
        <taxon>Pseudomonadati</taxon>
        <taxon>Bacteroidota</taxon>
        <taxon>Bacteroidia</taxon>
        <taxon>Bacteroidales</taxon>
        <taxon>Bacteroidaceae</taxon>
        <taxon>Bacteroides</taxon>
    </lineage>
</organism>
<evidence type="ECO:0000256" key="1">
    <source>
        <dbReference type="ARBA" id="ARBA00006739"/>
    </source>
</evidence>
<dbReference type="Gene3D" id="3.90.550.10">
    <property type="entry name" value="Spore Coat Polysaccharide Biosynthesis Protein SpsA, Chain A"/>
    <property type="match status" value="1"/>
</dbReference>
<dbReference type="EMBL" id="QSCF01000017">
    <property type="protein sequence ID" value="RGX78337.1"/>
    <property type="molecule type" value="Genomic_DNA"/>
</dbReference>
<dbReference type="AlphaFoldDB" id="A0A413H4S8"/>
<evidence type="ECO:0000313" key="5">
    <source>
        <dbReference type="EMBL" id="RGX78337.1"/>
    </source>
</evidence>
<keyword evidence="2" id="KW-0328">Glycosyltransferase</keyword>
<accession>A0A413H4S8</accession>
<evidence type="ECO:0000256" key="2">
    <source>
        <dbReference type="ARBA" id="ARBA00022676"/>
    </source>
</evidence>